<evidence type="ECO:0000259" key="9">
    <source>
        <dbReference type="PROSITE" id="PS51294"/>
    </source>
</evidence>
<dbReference type="GO" id="GO:0000978">
    <property type="term" value="F:RNA polymerase II cis-regulatory region sequence-specific DNA binding"/>
    <property type="evidence" value="ECO:0007669"/>
    <property type="project" value="TreeGrafter"/>
</dbReference>
<dbReference type="InterPro" id="IPR009057">
    <property type="entry name" value="Homeodomain-like_sf"/>
</dbReference>
<feature type="compositionally biased region" description="Acidic residues" evidence="7">
    <location>
        <begin position="439"/>
        <end position="448"/>
    </location>
</feature>
<dbReference type="InterPro" id="IPR017930">
    <property type="entry name" value="Myb_dom"/>
</dbReference>
<dbReference type="Gene3D" id="1.10.10.60">
    <property type="entry name" value="Homeodomain-like"/>
    <property type="match status" value="2"/>
</dbReference>
<evidence type="ECO:0000256" key="3">
    <source>
        <dbReference type="ARBA" id="ARBA00023015"/>
    </source>
</evidence>
<dbReference type="GO" id="GO:0000981">
    <property type="term" value="F:DNA-binding transcription factor activity, RNA polymerase II-specific"/>
    <property type="evidence" value="ECO:0007669"/>
    <property type="project" value="TreeGrafter"/>
</dbReference>
<dbReference type="SUPFAM" id="SSF46689">
    <property type="entry name" value="Homeodomain-like"/>
    <property type="match status" value="1"/>
</dbReference>
<evidence type="ECO:0000256" key="2">
    <source>
        <dbReference type="ARBA" id="ARBA00022737"/>
    </source>
</evidence>
<dbReference type="CDD" id="cd00167">
    <property type="entry name" value="SANT"/>
    <property type="match status" value="2"/>
</dbReference>
<organism evidence="10">
    <name type="scientific">Ginkgo biloba</name>
    <name type="common">Ginkgo</name>
    <name type="synonym">Maidenhair tree</name>
    <dbReference type="NCBI Taxonomy" id="3311"/>
    <lineage>
        <taxon>Eukaryota</taxon>
        <taxon>Viridiplantae</taxon>
        <taxon>Streptophyta</taxon>
        <taxon>Embryophyta</taxon>
        <taxon>Tracheophyta</taxon>
        <taxon>Spermatophyta</taxon>
        <taxon>Ginkgoidae</taxon>
        <taxon>Ginkgoales</taxon>
        <taxon>Ginkgoaceae</taxon>
        <taxon>Ginkgo</taxon>
    </lineage>
</organism>
<gene>
    <name evidence="10" type="primary">R2R3MYB22</name>
</gene>
<dbReference type="SMR" id="A0A222UAB8"/>
<dbReference type="EMBL" id="KY703733">
    <property type="protein sequence ID" value="ASR18107.1"/>
    <property type="molecule type" value="mRNA"/>
</dbReference>
<dbReference type="Pfam" id="PF13921">
    <property type="entry name" value="Myb_DNA-bind_6"/>
    <property type="match status" value="1"/>
</dbReference>
<protein>
    <submittedName>
        <fullName evidence="10">R2R3MYB22</fullName>
    </submittedName>
</protein>
<dbReference type="PANTHER" id="PTHR45614:SF150">
    <property type="entry name" value="MYB-LIKE DNA-BINDING DOMAIN CONTAINING PROTEIN, EXPRESSED"/>
    <property type="match status" value="1"/>
</dbReference>
<accession>A0A222UAB8</accession>
<keyword evidence="4" id="KW-0238">DNA-binding</keyword>
<keyword evidence="6" id="KW-0539">Nucleus</keyword>
<reference evidence="10" key="1">
    <citation type="journal article" date="2017" name="Physiol. Mol. Biol. Plants">
        <title>Identification and expression analysis under abiotic stress of the R2R3-MYB genes in Ginkgo biloba L.</title>
        <authorList>
            <person name="Liu X."/>
            <person name="Yu W."/>
            <person name="Zhang X."/>
            <person name="Wang G."/>
            <person name="Cao F."/>
            <person name="Cheng H."/>
        </authorList>
    </citation>
    <scope>NUCLEOTIDE SEQUENCE</scope>
</reference>
<evidence type="ECO:0000313" key="10">
    <source>
        <dbReference type="EMBL" id="ASR18107.1"/>
    </source>
</evidence>
<dbReference type="AlphaFoldDB" id="A0A222UAB8"/>
<dbReference type="PROSITE" id="PS51294">
    <property type="entry name" value="HTH_MYB"/>
    <property type="match status" value="2"/>
</dbReference>
<comment type="subcellular location">
    <subcellularLocation>
        <location evidence="1">Nucleus</location>
    </subcellularLocation>
</comment>
<dbReference type="InterPro" id="IPR050560">
    <property type="entry name" value="MYB_TF"/>
</dbReference>
<evidence type="ECO:0000256" key="6">
    <source>
        <dbReference type="ARBA" id="ARBA00023242"/>
    </source>
</evidence>
<evidence type="ECO:0000256" key="4">
    <source>
        <dbReference type="ARBA" id="ARBA00023125"/>
    </source>
</evidence>
<feature type="domain" description="HTH myb-type" evidence="9">
    <location>
        <begin position="27"/>
        <end position="77"/>
    </location>
</feature>
<keyword evidence="3" id="KW-0805">Transcription regulation</keyword>
<dbReference type="PROSITE" id="PS50090">
    <property type="entry name" value="MYB_LIKE"/>
    <property type="match status" value="2"/>
</dbReference>
<evidence type="ECO:0000256" key="7">
    <source>
        <dbReference type="SAM" id="MobiDB-lite"/>
    </source>
</evidence>
<dbReference type="FunFam" id="1.10.10.60:FF:000060">
    <property type="entry name" value="MYB transcription factor"/>
    <property type="match status" value="1"/>
</dbReference>
<proteinExistence type="evidence at transcript level"/>
<keyword evidence="2" id="KW-0677">Repeat</keyword>
<feature type="region of interest" description="Disordered" evidence="7">
    <location>
        <begin position="1"/>
        <end position="31"/>
    </location>
</feature>
<name>A0A222UAB8_GINBI</name>
<keyword evidence="5" id="KW-0804">Transcription</keyword>
<dbReference type="SMART" id="SM00717">
    <property type="entry name" value="SANT"/>
    <property type="match status" value="2"/>
</dbReference>
<evidence type="ECO:0000256" key="1">
    <source>
        <dbReference type="ARBA" id="ARBA00004123"/>
    </source>
</evidence>
<dbReference type="PANTHER" id="PTHR45614">
    <property type="entry name" value="MYB PROTEIN-RELATED"/>
    <property type="match status" value="1"/>
</dbReference>
<feature type="region of interest" description="Disordered" evidence="7">
    <location>
        <begin position="433"/>
        <end position="453"/>
    </location>
</feature>
<feature type="domain" description="Myb-like" evidence="8">
    <location>
        <begin position="27"/>
        <end position="73"/>
    </location>
</feature>
<feature type="domain" description="Myb-like" evidence="8">
    <location>
        <begin position="74"/>
        <end position="124"/>
    </location>
</feature>
<dbReference type="GO" id="GO:0005634">
    <property type="term" value="C:nucleus"/>
    <property type="evidence" value="ECO:0007669"/>
    <property type="project" value="UniProtKB-SubCell"/>
</dbReference>
<evidence type="ECO:0000259" key="8">
    <source>
        <dbReference type="PROSITE" id="PS50090"/>
    </source>
</evidence>
<sequence length="461" mass="52513">MKELSGKEEEKHYRAKEEHSKPEMCPRGHWRPEEDEKLKELVAQYGPQNWNGIAEKLQGRSGKSCRLRWFNQLDPRINRRPFSEEEEQRLLDSHRLHGNRWAIIARLFHGRTDNAVKNHWHVIMARKYRERSRIYGKRMIRKGKHANYIGEQMESQSLNAFIDRYYRGYEYASISSSKHVAPIQKSKSSATELDTQDYPQRQTCTKESDQYNYTGGFVNLKPGKKILKTVSSNELGISYGKKKLGVYFPQKLGTSKSSSISSTLLEDSVVSTEIEEQSDDKDCKVHGRRLWFPPFTNPSCFSHNATTAGHNTGLKPGKENGQITALSTCNHASHHGTRSVIGISRCNGFHLKELRLKQNISNDPSCIISANSQNYSCTTDDKFRMLPLEFSASCPIAWPAHMFGDETEKGCQKTTYHDFLNIAAKLSTTSEESRFKETDVEDSQDEEGGVPFIDFLGVGAS</sequence>
<evidence type="ECO:0000256" key="5">
    <source>
        <dbReference type="ARBA" id="ARBA00023163"/>
    </source>
</evidence>
<feature type="domain" description="HTH myb-type" evidence="9">
    <location>
        <begin position="78"/>
        <end position="128"/>
    </location>
</feature>
<dbReference type="InterPro" id="IPR001005">
    <property type="entry name" value="SANT/Myb"/>
</dbReference>